<proteinExistence type="predicted"/>
<keyword evidence="2" id="KW-0732">Signal</keyword>
<feature type="chain" id="PRO_5011452052" evidence="2">
    <location>
        <begin position="23"/>
        <end position="154"/>
    </location>
</feature>
<evidence type="ECO:0000256" key="1">
    <source>
        <dbReference type="SAM" id="Coils"/>
    </source>
</evidence>
<accession>A0A1H9L179</accession>
<feature type="coiled-coil region" evidence="1">
    <location>
        <begin position="57"/>
        <end position="91"/>
    </location>
</feature>
<dbReference type="RefSeq" id="WP_090171287.1">
    <property type="nucleotide sequence ID" value="NZ_FOFB01000022.1"/>
</dbReference>
<feature type="signal peptide" evidence="2">
    <location>
        <begin position="1"/>
        <end position="22"/>
    </location>
</feature>
<dbReference type="Gene3D" id="1.20.120.20">
    <property type="entry name" value="Apolipoprotein"/>
    <property type="match status" value="1"/>
</dbReference>
<gene>
    <name evidence="3" type="ORF">SAMN05444359_12279</name>
</gene>
<keyword evidence="4" id="KW-1185">Reference proteome</keyword>
<dbReference type="STRING" id="478744.SAMN05444359_12279"/>
<dbReference type="InParanoid" id="A0A1H9L179"/>
<dbReference type="OrthoDB" id="1493503at2"/>
<evidence type="ECO:0000256" key="2">
    <source>
        <dbReference type="SAM" id="SignalP"/>
    </source>
</evidence>
<reference evidence="4" key="1">
    <citation type="submission" date="2016-10" db="EMBL/GenBank/DDBJ databases">
        <authorList>
            <person name="Varghese N."/>
            <person name="Submissions S."/>
        </authorList>
    </citation>
    <scope>NUCLEOTIDE SEQUENCE [LARGE SCALE GENOMIC DNA]</scope>
    <source>
        <strain evidence="4">DSM 24740</strain>
    </source>
</reference>
<evidence type="ECO:0000313" key="3">
    <source>
        <dbReference type="EMBL" id="SER05150.1"/>
    </source>
</evidence>
<dbReference type="AlphaFoldDB" id="A0A1H9L179"/>
<organism evidence="3 4">
    <name type="scientific">Neolewinella agarilytica</name>
    <dbReference type="NCBI Taxonomy" id="478744"/>
    <lineage>
        <taxon>Bacteria</taxon>
        <taxon>Pseudomonadati</taxon>
        <taxon>Bacteroidota</taxon>
        <taxon>Saprospiria</taxon>
        <taxon>Saprospirales</taxon>
        <taxon>Lewinellaceae</taxon>
        <taxon>Neolewinella</taxon>
    </lineage>
</organism>
<dbReference type="EMBL" id="FOFB01000022">
    <property type="protein sequence ID" value="SER05150.1"/>
    <property type="molecule type" value="Genomic_DNA"/>
</dbReference>
<sequence length="154" mass="17585">MKIKFLSLALLLALSTAFYSCADGSDADRAADEMVAETKNTMADVGAELKGESNELAREFENIHQKIDVRMEELEAEMEDANEETKARLQKEWDRLDDYRAKLDARMQKVGDNMESGWKDFKGDVKKGWRDFSEKSEAFLEEVEDSLDSDNDLD</sequence>
<dbReference type="Proteomes" id="UP000199021">
    <property type="component" value="Unassembled WGS sequence"/>
</dbReference>
<dbReference type="PROSITE" id="PS51257">
    <property type="entry name" value="PROKAR_LIPOPROTEIN"/>
    <property type="match status" value="1"/>
</dbReference>
<name>A0A1H9L179_9BACT</name>
<dbReference type="SUPFAM" id="SSF58113">
    <property type="entry name" value="Apolipoprotein A-I"/>
    <property type="match status" value="1"/>
</dbReference>
<evidence type="ECO:0000313" key="4">
    <source>
        <dbReference type="Proteomes" id="UP000199021"/>
    </source>
</evidence>
<protein>
    <submittedName>
        <fullName evidence="3">Uncharacterized protein</fullName>
    </submittedName>
</protein>
<keyword evidence="1" id="KW-0175">Coiled coil</keyword>